<dbReference type="GO" id="GO:0003995">
    <property type="term" value="F:acyl-CoA dehydrogenase activity"/>
    <property type="evidence" value="ECO:0007669"/>
    <property type="project" value="TreeGrafter"/>
</dbReference>
<protein>
    <submittedName>
        <fullName evidence="6">Acyl-CoA dehydrogenase</fullName>
    </submittedName>
</protein>
<dbReference type="GO" id="GO:0005737">
    <property type="term" value="C:cytoplasm"/>
    <property type="evidence" value="ECO:0007669"/>
    <property type="project" value="TreeGrafter"/>
</dbReference>
<evidence type="ECO:0000256" key="1">
    <source>
        <dbReference type="ARBA" id="ARBA00009347"/>
    </source>
</evidence>
<sequence>MFRLNPDRFAARYGPEWLAAATWYRENSPAVPDDPDLVLRHLDHPAVAQKIEAEFAADTRRRAAMFEALSYGSASFLLTTPGPSLSGVLLDALGTPRQRAWFRELVSTTRCRTFFAVTEPGRGSDAAHLDTTLRDGRLTGEKLLFGNGAVAPVGTVLARTGDGPLDLVAVLMTPELIESGAVRRRVLPMFALPGAQLSELRVDGLRVPPEAVLGSHLKATERGMMGMLKTFHRFRPGVAAMALGHAQALVDYVRDHVGAARPELDRFDQMLERSRELNAAAAREVDEEPLRGALVSLAKQRATAAAEEVAAVLARELPVAALVDHPWLARSLTDVVAYEFMEGTTPIQLANVHAGYLRREVPV</sequence>
<dbReference type="Pfam" id="PF02770">
    <property type="entry name" value="Acyl-CoA_dh_M"/>
    <property type="match status" value="1"/>
</dbReference>
<dbReference type="InterPro" id="IPR009075">
    <property type="entry name" value="AcylCo_DH/oxidase_C"/>
</dbReference>
<comment type="similarity">
    <text evidence="1 5">Belongs to the acyl-CoA dehydrogenase family.</text>
</comment>
<dbReference type="AlphaFoldDB" id="A0A3M9L121"/>
<proteinExistence type="inferred from homology"/>
<dbReference type="EMBL" id="CP031263">
    <property type="protein sequence ID" value="AXH93275.1"/>
    <property type="molecule type" value="Genomic_DNA"/>
</dbReference>
<evidence type="ECO:0000313" key="7">
    <source>
        <dbReference type="Proteomes" id="UP000253958"/>
    </source>
</evidence>
<organism evidence="6 7">
    <name type="scientific">Micromonospora aurantiaca</name>
    <name type="common">nom. illeg.</name>
    <dbReference type="NCBI Taxonomy" id="47850"/>
    <lineage>
        <taxon>Bacteria</taxon>
        <taxon>Bacillati</taxon>
        <taxon>Actinomycetota</taxon>
        <taxon>Actinomycetes</taxon>
        <taxon>Micromonosporales</taxon>
        <taxon>Micromonosporaceae</taxon>
        <taxon>Micromonospora</taxon>
    </lineage>
</organism>
<evidence type="ECO:0000256" key="5">
    <source>
        <dbReference type="RuleBase" id="RU362125"/>
    </source>
</evidence>
<dbReference type="Proteomes" id="UP000253958">
    <property type="component" value="Chromosome"/>
</dbReference>
<keyword evidence="4 5" id="KW-0560">Oxidoreductase</keyword>
<dbReference type="InterPro" id="IPR006091">
    <property type="entry name" value="Acyl-CoA_Oxase/DH_mid-dom"/>
</dbReference>
<evidence type="ECO:0000313" key="6">
    <source>
        <dbReference type="EMBL" id="AXH93275.1"/>
    </source>
</evidence>
<dbReference type="InterPro" id="IPR009100">
    <property type="entry name" value="AcylCoA_DH/oxidase_NM_dom_sf"/>
</dbReference>
<name>A0A3M9L121_9ACTN</name>
<dbReference type="InterPro" id="IPR050741">
    <property type="entry name" value="Acyl-CoA_dehydrogenase"/>
</dbReference>
<reference evidence="6 7" key="2">
    <citation type="submission" date="2018-08" db="EMBL/GenBank/DDBJ databases">
        <title>Streptomyces kandeliansis sp. nov., an endophytic bacterium isolated from mangrove plant.</title>
        <authorList>
            <person name="Wang R."/>
        </authorList>
    </citation>
    <scope>NUCLEOTIDE SEQUENCE [LARGE SCALE GENOMIC DNA]</scope>
    <source>
        <strain evidence="7">H14(2018)</strain>
    </source>
</reference>
<dbReference type="SUPFAM" id="SSF56645">
    <property type="entry name" value="Acyl-CoA dehydrogenase NM domain-like"/>
    <property type="match status" value="1"/>
</dbReference>
<dbReference type="InterPro" id="IPR036250">
    <property type="entry name" value="AcylCo_DH-like_C"/>
</dbReference>
<accession>A0A3M9L121</accession>
<dbReference type="SUPFAM" id="SSF47203">
    <property type="entry name" value="Acyl-CoA dehydrogenase C-terminal domain-like"/>
    <property type="match status" value="1"/>
</dbReference>
<dbReference type="Gene3D" id="2.40.110.10">
    <property type="entry name" value="Butyryl-CoA Dehydrogenase, subunit A, domain 2"/>
    <property type="match status" value="1"/>
</dbReference>
<evidence type="ECO:0000256" key="2">
    <source>
        <dbReference type="ARBA" id="ARBA00022630"/>
    </source>
</evidence>
<dbReference type="InterPro" id="IPR046373">
    <property type="entry name" value="Acyl-CoA_Oxase/DH_mid-dom_sf"/>
</dbReference>
<dbReference type="Gene3D" id="1.20.140.10">
    <property type="entry name" value="Butyryl-CoA Dehydrogenase, subunit A, domain 3"/>
    <property type="match status" value="1"/>
</dbReference>
<keyword evidence="2 5" id="KW-0285">Flavoprotein</keyword>
<dbReference type="GO" id="GO:0033539">
    <property type="term" value="P:fatty acid beta-oxidation using acyl-CoA dehydrogenase"/>
    <property type="evidence" value="ECO:0007669"/>
    <property type="project" value="TreeGrafter"/>
</dbReference>
<dbReference type="Pfam" id="PF00441">
    <property type="entry name" value="Acyl-CoA_dh_1"/>
    <property type="match status" value="1"/>
</dbReference>
<dbReference type="PANTHER" id="PTHR48083">
    <property type="entry name" value="MEDIUM-CHAIN SPECIFIC ACYL-COA DEHYDROGENASE, MITOCHONDRIAL-RELATED"/>
    <property type="match status" value="1"/>
</dbReference>
<comment type="cofactor">
    <cofactor evidence="5">
        <name>FAD</name>
        <dbReference type="ChEBI" id="CHEBI:57692"/>
    </cofactor>
</comment>
<dbReference type="RefSeq" id="WP_013476326.1">
    <property type="nucleotide sequence ID" value="NZ_CBDRIO010000008.1"/>
</dbReference>
<evidence type="ECO:0000256" key="4">
    <source>
        <dbReference type="ARBA" id="ARBA00023002"/>
    </source>
</evidence>
<reference evidence="6 7" key="1">
    <citation type="submission" date="2018-07" db="EMBL/GenBank/DDBJ databases">
        <authorList>
            <person name="Ye Y."/>
        </authorList>
    </citation>
    <scope>NUCLEOTIDE SEQUENCE [LARGE SCALE GENOMIC DNA]</scope>
    <source>
        <strain evidence="7">H14(2018)</strain>
    </source>
</reference>
<keyword evidence="3 5" id="KW-0274">FAD</keyword>
<dbReference type="PANTHER" id="PTHR48083:SF2">
    <property type="entry name" value="MEDIUM-CHAIN SPECIFIC ACYL-COA DEHYDROGENASE, MITOCHONDRIAL"/>
    <property type="match status" value="1"/>
</dbReference>
<gene>
    <name evidence="6" type="ORF">DVH21_26865</name>
</gene>
<evidence type="ECO:0000256" key="3">
    <source>
        <dbReference type="ARBA" id="ARBA00022827"/>
    </source>
</evidence>